<comment type="caution">
    <text evidence="2">The sequence shown here is derived from an EMBL/GenBank/DDBJ whole genome shotgun (WGS) entry which is preliminary data.</text>
</comment>
<sequence length="276" mass="28693">MYRTATRLGRRGRASSAHEVSDTGSRIPGHPGRVGAAAGPAEPAVGGGAAALGPRRPRVAAARPAAATAGTPPPQHHRHGLVPRPAGGAAPQRAATAAGGLLIVHSGREDAWHRVWGLTTLLDGWPPGAHWTVQASPCDNPGAVMTEIRLLTPRECGELLSSQRIGRLAFSENALPTILPVSFFLHEGDIVLYAGAGPAGRLTKEVVAFEVDSLDPHAHSGWSVVVIGRITPATDLEHVAWTTGEQGRLLRLPVELISGRVLSLRDPDSVSGAATS</sequence>
<dbReference type="InterPro" id="IPR012349">
    <property type="entry name" value="Split_barrel_FMN-bd"/>
</dbReference>
<evidence type="ECO:0000313" key="3">
    <source>
        <dbReference type="Proteomes" id="UP000318578"/>
    </source>
</evidence>
<dbReference type="Proteomes" id="UP000318578">
    <property type="component" value="Unassembled WGS sequence"/>
</dbReference>
<dbReference type="Pfam" id="PF12900">
    <property type="entry name" value="Pyridox_ox_2"/>
    <property type="match status" value="1"/>
</dbReference>
<protein>
    <submittedName>
        <fullName evidence="2">Pyridoxamine 5'-phosphate oxidase family protein</fullName>
    </submittedName>
</protein>
<dbReference type="EMBL" id="VJZA01000031">
    <property type="protein sequence ID" value="TVT20910.1"/>
    <property type="molecule type" value="Genomic_DNA"/>
</dbReference>
<dbReference type="InterPro" id="IPR024747">
    <property type="entry name" value="Pyridox_Oxase-rel"/>
</dbReference>
<feature type="region of interest" description="Disordered" evidence="1">
    <location>
        <begin position="1"/>
        <end position="91"/>
    </location>
</feature>
<organism evidence="2 3">
    <name type="scientific">Amycolatopsis acidiphila</name>
    <dbReference type="NCBI Taxonomy" id="715473"/>
    <lineage>
        <taxon>Bacteria</taxon>
        <taxon>Bacillati</taxon>
        <taxon>Actinomycetota</taxon>
        <taxon>Actinomycetes</taxon>
        <taxon>Pseudonocardiales</taxon>
        <taxon>Pseudonocardiaceae</taxon>
        <taxon>Amycolatopsis</taxon>
    </lineage>
</organism>
<dbReference type="Gene3D" id="2.30.110.10">
    <property type="entry name" value="Electron Transport, Fmn-binding Protein, Chain A"/>
    <property type="match status" value="1"/>
</dbReference>
<dbReference type="SUPFAM" id="SSF50475">
    <property type="entry name" value="FMN-binding split barrel"/>
    <property type="match status" value="1"/>
</dbReference>
<dbReference type="AlphaFoldDB" id="A0A558A9H4"/>
<dbReference type="OrthoDB" id="3212118at2"/>
<accession>A0A558A9H4</accession>
<reference evidence="2 3" key="1">
    <citation type="submission" date="2019-07" db="EMBL/GenBank/DDBJ databases">
        <title>New species of Amycolatopsis and Streptomyces.</title>
        <authorList>
            <person name="Duangmal K."/>
            <person name="Teo W.F.A."/>
            <person name="Lipun K."/>
        </authorList>
    </citation>
    <scope>NUCLEOTIDE SEQUENCE [LARGE SCALE GENOMIC DNA]</scope>
    <source>
        <strain evidence="2 3">JCM 30562</strain>
    </source>
</reference>
<name>A0A558A9H4_9PSEU</name>
<proteinExistence type="predicted"/>
<gene>
    <name evidence="2" type="ORF">FNH06_18860</name>
</gene>
<keyword evidence="3" id="KW-1185">Reference proteome</keyword>
<evidence type="ECO:0000256" key="1">
    <source>
        <dbReference type="SAM" id="MobiDB-lite"/>
    </source>
</evidence>
<evidence type="ECO:0000313" key="2">
    <source>
        <dbReference type="EMBL" id="TVT20910.1"/>
    </source>
</evidence>
<feature type="compositionally biased region" description="Low complexity" evidence="1">
    <location>
        <begin position="51"/>
        <end position="70"/>
    </location>
</feature>
<feature type="compositionally biased region" description="Low complexity" evidence="1">
    <location>
        <begin position="28"/>
        <end position="44"/>
    </location>
</feature>